<evidence type="ECO:0000256" key="4">
    <source>
        <dbReference type="SAM" id="Phobius"/>
    </source>
</evidence>
<feature type="transmembrane region" description="Helical" evidence="4">
    <location>
        <begin position="287"/>
        <end position="305"/>
    </location>
</feature>
<keyword evidence="4" id="KW-1133">Transmembrane helix</keyword>
<feature type="transmembrane region" description="Helical" evidence="4">
    <location>
        <begin position="29"/>
        <end position="47"/>
    </location>
</feature>
<gene>
    <name evidence="6" type="primary">glcB_5</name>
    <name evidence="6" type="ORF">SDC9_103242</name>
</gene>
<dbReference type="GO" id="GO:0005886">
    <property type="term" value="C:plasma membrane"/>
    <property type="evidence" value="ECO:0007669"/>
    <property type="project" value="TreeGrafter"/>
</dbReference>
<feature type="transmembrane region" description="Helical" evidence="4">
    <location>
        <begin position="311"/>
        <end position="333"/>
    </location>
</feature>
<evidence type="ECO:0000256" key="2">
    <source>
        <dbReference type="ARBA" id="ARBA00022597"/>
    </source>
</evidence>
<dbReference type="GO" id="GO:0009401">
    <property type="term" value="P:phosphoenolpyruvate-dependent sugar phosphotransferase system"/>
    <property type="evidence" value="ECO:0007669"/>
    <property type="project" value="UniProtKB-KW"/>
</dbReference>
<dbReference type="GO" id="GO:0090563">
    <property type="term" value="F:protein-phosphocysteine-sugar phosphotransferase activity"/>
    <property type="evidence" value="ECO:0007669"/>
    <property type="project" value="TreeGrafter"/>
</dbReference>
<proteinExistence type="predicted"/>
<dbReference type="EMBL" id="VSSQ01015757">
    <property type="protein sequence ID" value="MPM56439.1"/>
    <property type="molecule type" value="Genomic_DNA"/>
</dbReference>
<keyword evidence="2" id="KW-0762">Sugar transport</keyword>
<feature type="transmembrane region" description="Helical" evidence="4">
    <location>
        <begin position="109"/>
        <end position="129"/>
    </location>
</feature>
<accession>A0A645ATN6</accession>
<evidence type="ECO:0000259" key="5">
    <source>
        <dbReference type="PROSITE" id="PS51103"/>
    </source>
</evidence>
<protein>
    <submittedName>
        <fullName evidence="6">PTS system glucoside-specific EIICBA component</fullName>
    </submittedName>
</protein>
<feature type="transmembrane region" description="Helical" evidence="4">
    <location>
        <begin position="149"/>
        <end position="172"/>
    </location>
</feature>
<keyword evidence="4" id="KW-0472">Membrane</keyword>
<feature type="transmembrane region" description="Helical" evidence="4">
    <location>
        <begin position="367"/>
        <end position="389"/>
    </location>
</feature>
<evidence type="ECO:0000313" key="6">
    <source>
        <dbReference type="EMBL" id="MPM56439.1"/>
    </source>
</evidence>
<evidence type="ECO:0000256" key="3">
    <source>
        <dbReference type="ARBA" id="ARBA00022683"/>
    </source>
</evidence>
<reference evidence="6" key="1">
    <citation type="submission" date="2019-08" db="EMBL/GenBank/DDBJ databases">
        <authorList>
            <person name="Kucharzyk K."/>
            <person name="Murdoch R.W."/>
            <person name="Higgins S."/>
            <person name="Loffler F."/>
        </authorList>
    </citation>
    <scope>NUCLEOTIDE SEQUENCE</scope>
</reference>
<feature type="transmembrane region" description="Helical" evidence="4">
    <location>
        <begin position="340"/>
        <end position="361"/>
    </location>
</feature>
<evidence type="ECO:0000256" key="1">
    <source>
        <dbReference type="ARBA" id="ARBA00022448"/>
    </source>
</evidence>
<dbReference type="InterPro" id="IPR050429">
    <property type="entry name" value="PTS_Glucose_EIICBA"/>
</dbReference>
<organism evidence="6">
    <name type="scientific">bioreactor metagenome</name>
    <dbReference type="NCBI Taxonomy" id="1076179"/>
    <lineage>
        <taxon>unclassified sequences</taxon>
        <taxon>metagenomes</taxon>
        <taxon>ecological metagenomes</taxon>
    </lineage>
</organism>
<sequence length="449" mass="49936">MGISGLVLNGNFQTLVGLNSTIIIKIAEMVRYVCGFIIINAPFLILIKFLSRKYEDSTPVFIGVISYFIFHISTMFFASNKLPSAVYSSVLGIAVDASKISISGSGMRYPLITGILAVFVVSYITRFTYRTSRKRSTYGYFAFVNRNAWALLLSGFLTLIAGFLTALAWPYVINVLYYVFKLIASDISNPMNLFLYGILDRLMAITGTGTIIRDVFWFGEMGGSWISSSVNYLGDVGVWTAQQAANILNTGFGRLITPYYILNIFAMPALILATFSTFTDKLERRKYSLFLVIAVLISIVSGSLLPIEIYLLIMTPLLYVFHVFYTGILFALLEAINAALGYAYSGSSIAGTPGSLIDILVHLRDTAYSLTIIKILVVGIITFIIYYAVTRYYYKKACMDILNTGSKAKYVDNFILAVGGLSNIKRIISGTEEKFRLKRADTSLRRKIL</sequence>
<feature type="transmembrane region" description="Helical" evidence="4">
    <location>
        <begin position="59"/>
        <end position="78"/>
    </location>
</feature>
<name>A0A645ATN6_9ZZZZ</name>
<keyword evidence="4" id="KW-0812">Transmembrane</keyword>
<dbReference type="InterPro" id="IPR013013">
    <property type="entry name" value="PTS_EIIC_1"/>
</dbReference>
<dbReference type="PANTHER" id="PTHR30009">
    <property type="entry name" value="CYTOCHROME C-TYPE SYNTHESIS PROTEIN AND PTS TRANSMEMBRANE COMPONENT"/>
    <property type="match status" value="1"/>
</dbReference>
<dbReference type="PROSITE" id="PS51103">
    <property type="entry name" value="PTS_EIIC_TYPE_1"/>
    <property type="match status" value="1"/>
</dbReference>
<feature type="transmembrane region" description="Helical" evidence="4">
    <location>
        <begin position="256"/>
        <end position="275"/>
    </location>
</feature>
<feature type="domain" description="PTS EIIC type-1" evidence="5">
    <location>
        <begin position="1"/>
        <end position="406"/>
    </location>
</feature>
<keyword evidence="1" id="KW-0813">Transport</keyword>
<comment type="caution">
    <text evidence="6">The sequence shown here is derived from an EMBL/GenBank/DDBJ whole genome shotgun (WGS) entry which is preliminary data.</text>
</comment>
<dbReference type="PANTHER" id="PTHR30009:SF24">
    <property type="entry name" value="PTS SYSTEM, IIBC COMPONENT"/>
    <property type="match status" value="1"/>
</dbReference>
<keyword evidence="3" id="KW-0598">Phosphotransferase system</keyword>
<dbReference type="AlphaFoldDB" id="A0A645ATN6"/>